<name>A0AAX3ZYE3_RHOER</name>
<sequence length="76" mass="8431">MNSTSHRRIGRALRRFPLLIGAQRGILGEGFLQGQRFASLGDVARLSLRNTSTSMLDHSFTYDAGNVRARELLEGL</sequence>
<reference evidence="1" key="1">
    <citation type="submission" date="2023-08" db="EMBL/GenBank/DDBJ databases">
        <title>Isolation and Characterization of Rhodococcus erythropolis MGMM8.</title>
        <authorList>
            <person name="Diabankana R.G.C."/>
            <person name="Afordoanyi D.M."/>
            <person name="Validov S.Z."/>
        </authorList>
    </citation>
    <scope>NUCLEOTIDE SEQUENCE</scope>
    <source>
        <strain evidence="1">MGMM8</strain>
    </source>
</reference>
<evidence type="ECO:0000313" key="2">
    <source>
        <dbReference type="Proteomes" id="UP001230933"/>
    </source>
</evidence>
<dbReference type="AlphaFoldDB" id="A0AAX3ZYE3"/>
<evidence type="ECO:0000313" key="1">
    <source>
        <dbReference type="EMBL" id="WMN01771.1"/>
    </source>
</evidence>
<dbReference type="Proteomes" id="UP001230933">
    <property type="component" value="Chromosome"/>
</dbReference>
<protein>
    <submittedName>
        <fullName evidence="1">Uncharacterized protein</fullName>
    </submittedName>
</protein>
<dbReference type="EMBL" id="CP124545">
    <property type="protein sequence ID" value="WMN01771.1"/>
    <property type="molecule type" value="Genomic_DNA"/>
</dbReference>
<gene>
    <name evidence="1" type="ORF">QIE55_31220</name>
</gene>
<organism evidence="1 2">
    <name type="scientific">Rhodococcus erythropolis</name>
    <name type="common">Arthrobacter picolinophilus</name>
    <dbReference type="NCBI Taxonomy" id="1833"/>
    <lineage>
        <taxon>Bacteria</taxon>
        <taxon>Bacillati</taxon>
        <taxon>Actinomycetota</taxon>
        <taxon>Actinomycetes</taxon>
        <taxon>Mycobacteriales</taxon>
        <taxon>Nocardiaceae</taxon>
        <taxon>Rhodococcus</taxon>
        <taxon>Rhodococcus erythropolis group</taxon>
    </lineage>
</organism>
<accession>A0AAX3ZYE3</accession>
<dbReference type="RefSeq" id="WP_308370861.1">
    <property type="nucleotide sequence ID" value="NZ_CP124545.1"/>
</dbReference>
<proteinExistence type="predicted"/>